<dbReference type="InParanoid" id="A0A2T2ZSZ1"/>
<dbReference type="PANTHER" id="PTHR45657">
    <property type="entry name" value="CRAL-TRIO DOMAIN-CONTAINING PROTEIN YKL091C-RELATED"/>
    <property type="match status" value="1"/>
</dbReference>
<dbReference type="OrthoDB" id="30289at2759"/>
<organism evidence="3 4">
    <name type="scientific">Coniella lustricola</name>
    <dbReference type="NCBI Taxonomy" id="2025994"/>
    <lineage>
        <taxon>Eukaryota</taxon>
        <taxon>Fungi</taxon>
        <taxon>Dikarya</taxon>
        <taxon>Ascomycota</taxon>
        <taxon>Pezizomycotina</taxon>
        <taxon>Sordariomycetes</taxon>
        <taxon>Sordariomycetidae</taxon>
        <taxon>Diaporthales</taxon>
        <taxon>Schizoparmaceae</taxon>
        <taxon>Coniella</taxon>
    </lineage>
</organism>
<protein>
    <submittedName>
        <fullName evidence="3">CRAL/TRIO domain-containing protein</fullName>
    </submittedName>
</protein>
<feature type="compositionally biased region" description="Acidic residues" evidence="1">
    <location>
        <begin position="409"/>
        <end position="420"/>
    </location>
</feature>
<keyword evidence="4" id="KW-1185">Reference proteome</keyword>
<dbReference type="STRING" id="2025994.A0A2T2ZSZ1"/>
<feature type="region of interest" description="Disordered" evidence="1">
    <location>
        <begin position="408"/>
        <end position="430"/>
    </location>
</feature>
<dbReference type="InterPro" id="IPR001251">
    <property type="entry name" value="CRAL-TRIO_dom"/>
</dbReference>
<dbReference type="AlphaFoldDB" id="A0A2T2ZSZ1"/>
<dbReference type="InterPro" id="IPR036865">
    <property type="entry name" value="CRAL-TRIO_dom_sf"/>
</dbReference>
<evidence type="ECO:0000313" key="4">
    <source>
        <dbReference type="Proteomes" id="UP000241462"/>
    </source>
</evidence>
<dbReference type="InterPro" id="IPR036273">
    <property type="entry name" value="CRAL/TRIO_N_dom_sf"/>
</dbReference>
<feature type="domain" description="CRAL-TRIO" evidence="2">
    <location>
        <begin position="120"/>
        <end position="313"/>
    </location>
</feature>
<dbReference type="PANTHER" id="PTHR45657:SF3">
    <property type="entry name" value="TRANSPORTER, PUTATIVE (AFU_ORTHOLOGUE AFUA_5G09260)-RELATED"/>
    <property type="match status" value="1"/>
</dbReference>
<dbReference type="PROSITE" id="PS50191">
    <property type="entry name" value="CRAL_TRIO"/>
    <property type="match status" value="1"/>
</dbReference>
<gene>
    <name evidence="3" type="ORF">BD289DRAFT_418839</name>
</gene>
<dbReference type="Gene3D" id="3.40.525.10">
    <property type="entry name" value="CRAL-TRIO lipid binding domain"/>
    <property type="match status" value="1"/>
</dbReference>
<proteinExistence type="predicted"/>
<dbReference type="Pfam" id="PF00650">
    <property type="entry name" value="CRAL_TRIO"/>
    <property type="match status" value="1"/>
</dbReference>
<feature type="compositionally biased region" description="Polar residues" evidence="1">
    <location>
        <begin position="443"/>
        <end position="456"/>
    </location>
</feature>
<dbReference type="SUPFAM" id="SSF46938">
    <property type="entry name" value="CRAL/TRIO N-terminal domain"/>
    <property type="match status" value="1"/>
</dbReference>
<sequence length="462" mass="50795">MAPPTSTASTAGPATRTVSKSSIKSTGNVKGALDYGYPHGHLGHLTPEEEATFAAFKTDLASAGLYKPGPPASHPDTVLLRFLRARRWVIADARAQFKDTEEWRQNIQLDVLYDSIDVEAYEQSRRLYPQWTGRRDKRGIPVYLFEIRHLDPKTVTAYEKAASSTFSRAVPNAKTGTKLVRLFALYENLTRFAQPLCTQLTDREHPSTPITLSTNIVDVSGVSLRGYWNLKNHMQAASELATAHYPETLDRIFIIGAPAFFTTVWGWIKRWFDPVTVSKIFVLSHAEVLPTLNSFIHIDDIPKQYGGKLDFNWCQMPNLDPKIRELATWENGYTEFPEGPVYWVPTDDGKRLECLARGSVNKVQRNDKVCSIPVAYPEGPLGHQEDDAAVTAPVLNGNTAAAAAAAAAADDEDEFQDAPEEPIASPPTDDAVAKAVEGLSLQDNKTTVTTAETAVNGNPVGA</sequence>
<feature type="region of interest" description="Disordered" evidence="1">
    <location>
        <begin position="1"/>
        <end position="23"/>
    </location>
</feature>
<dbReference type="Proteomes" id="UP000241462">
    <property type="component" value="Unassembled WGS sequence"/>
</dbReference>
<evidence type="ECO:0000313" key="3">
    <source>
        <dbReference type="EMBL" id="PSR75516.1"/>
    </source>
</evidence>
<dbReference type="SMART" id="SM00516">
    <property type="entry name" value="SEC14"/>
    <property type="match status" value="1"/>
</dbReference>
<dbReference type="SMART" id="SM01100">
    <property type="entry name" value="CRAL_TRIO_N"/>
    <property type="match status" value="1"/>
</dbReference>
<feature type="region of interest" description="Disordered" evidence="1">
    <location>
        <begin position="443"/>
        <end position="462"/>
    </location>
</feature>
<accession>A0A2T2ZSZ1</accession>
<dbReference type="Gene3D" id="1.10.8.20">
    <property type="entry name" value="N-terminal domain of phosphatidylinositol transfer protein sec14p"/>
    <property type="match status" value="1"/>
</dbReference>
<dbReference type="EMBL" id="KZ678755">
    <property type="protein sequence ID" value="PSR75516.1"/>
    <property type="molecule type" value="Genomic_DNA"/>
</dbReference>
<name>A0A2T2ZSZ1_9PEZI</name>
<evidence type="ECO:0000256" key="1">
    <source>
        <dbReference type="SAM" id="MobiDB-lite"/>
    </source>
</evidence>
<dbReference type="SUPFAM" id="SSF52087">
    <property type="entry name" value="CRAL/TRIO domain"/>
    <property type="match status" value="1"/>
</dbReference>
<dbReference type="Pfam" id="PF03765">
    <property type="entry name" value="CRAL_TRIO_N"/>
    <property type="match status" value="1"/>
</dbReference>
<dbReference type="CDD" id="cd00170">
    <property type="entry name" value="SEC14"/>
    <property type="match status" value="1"/>
</dbReference>
<evidence type="ECO:0000259" key="2">
    <source>
        <dbReference type="PROSITE" id="PS50191"/>
    </source>
</evidence>
<reference evidence="3 4" key="1">
    <citation type="journal article" date="2018" name="Mycol. Prog.">
        <title>Coniella lustricola, a new species from submerged detritus.</title>
        <authorList>
            <person name="Raudabaugh D.B."/>
            <person name="Iturriaga T."/>
            <person name="Carver A."/>
            <person name="Mondo S."/>
            <person name="Pangilinan J."/>
            <person name="Lipzen A."/>
            <person name="He G."/>
            <person name="Amirebrahimi M."/>
            <person name="Grigoriev I.V."/>
            <person name="Miller A.N."/>
        </authorList>
    </citation>
    <scope>NUCLEOTIDE SEQUENCE [LARGE SCALE GENOMIC DNA]</scope>
    <source>
        <strain evidence="3 4">B22-T-1</strain>
    </source>
</reference>
<dbReference type="InterPro" id="IPR011074">
    <property type="entry name" value="CRAL/TRIO_N_dom"/>
</dbReference>
<feature type="compositionally biased region" description="Low complexity" evidence="1">
    <location>
        <begin position="1"/>
        <end position="15"/>
    </location>
</feature>
<dbReference type="InterPro" id="IPR051026">
    <property type="entry name" value="PI/PC_transfer"/>
</dbReference>